<evidence type="ECO:0000313" key="2">
    <source>
        <dbReference type="EMBL" id="GAA1800265.1"/>
    </source>
</evidence>
<dbReference type="Gene3D" id="3.90.190.10">
    <property type="entry name" value="Protein tyrosine phosphatase superfamily"/>
    <property type="match status" value="1"/>
</dbReference>
<dbReference type="Proteomes" id="UP001499938">
    <property type="component" value="Unassembled WGS sequence"/>
</dbReference>
<accession>A0ABN2LVF8</accession>
<gene>
    <name evidence="2" type="ORF">GCM10009811_25170</name>
</gene>
<name>A0ABN2LVF8_9MICO</name>
<feature type="domain" description="Tyrosine specific protein phosphatases" evidence="1">
    <location>
        <begin position="147"/>
        <end position="188"/>
    </location>
</feature>
<dbReference type="InterPro" id="IPR026893">
    <property type="entry name" value="Tyr/Ser_Pase_IphP-type"/>
</dbReference>
<dbReference type="RefSeq" id="WP_344085881.1">
    <property type="nucleotide sequence ID" value="NZ_BAAAPO010000039.1"/>
</dbReference>
<dbReference type="SUPFAM" id="SSF52799">
    <property type="entry name" value="(Phosphotyrosine protein) phosphatases II"/>
    <property type="match status" value="1"/>
</dbReference>
<comment type="caution">
    <text evidence="2">The sequence shown here is derived from an EMBL/GenBank/DDBJ whole genome shotgun (WGS) entry which is preliminary data.</text>
</comment>
<reference evidence="2 3" key="1">
    <citation type="journal article" date="2019" name="Int. J. Syst. Evol. Microbiol.">
        <title>The Global Catalogue of Microorganisms (GCM) 10K type strain sequencing project: providing services to taxonomists for standard genome sequencing and annotation.</title>
        <authorList>
            <consortium name="The Broad Institute Genomics Platform"/>
            <consortium name="The Broad Institute Genome Sequencing Center for Infectious Disease"/>
            <person name="Wu L."/>
            <person name="Ma J."/>
        </authorList>
    </citation>
    <scope>NUCLEOTIDE SEQUENCE [LARGE SCALE GENOMIC DNA]</scope>
    <source>
        <strain evidence="2 3">JCM 15592</strain>
    </source>
</reference>
<evidence type="ECO:0000259" key="1">
    <source>
        <dbReference type="PROSITE" id="PS50056"/>
    </source>
</evidence>
<evidence type="ECO:0000313" key="3">
    <source>
        <dbReference type="Proteomes" id="UP001499938"/>
    </source>
</evidence>
<dbReference type="InterPro" id="IPR029021">
    <property type="entry name" value="Prot-tyrosine_phosphatase-like"/>
</dbReference>
<organism evidence="2 3">
    <name type="scientific">Nostocoides veronense</name>
    <dbReference type="NCBI Taxonomy" id="330836"/>
    <lineage>
        <taxon>Bacteria</taxon>
        <taxon>Bacillati</taxon>
        <taxon>Actinomycetota</taxon>
        <taxon>Actinomycetes</taxon>
        <taxon>Micrococcales</taxon>
        <taxon>Intrasporangiaceae</taxon>
        <taxon>Nostocoides</taxon>
    </lineage>
</organism>
<dbReference type="Pfam" id="PF13350">
    <property type="entry name" value="Y_phosphatase3"/>
    <property type="match status" value="1"/>
</dbReference>
<dbReference type="PROSITE" id="PS50056">
    <property type="entry name" value="TYR_PHOSPHATASE_2"/>
    <property type="match status" value="1"/>
</dbReference>
<sequence>MQRWIDLDGVVNMRDVGGLPTRDGGVVHPGRLIRSDNLQDLSPGAVRHLVDDLGVTDIVDLRSHKELHATGDGPLRATTLRHHHHSFIREQAPGVDVPGFLAADPVGEPRPKDANFWSQHYRGYLSERPDSVSGALSVVATATGATVVHCAAGKDRTGTVVGLALAVAGVPDEEIIADYVLSGERIQRIIDRLIDRDPYRESLRDKPVDEQIPLSSSMEALLGMLAADYGGAAGWLLAHGWTADQVAALRAKLLA</sequence>
<dbReference type="InterPro" id="IPR000387">
    <property type="entry name" value="Tyr_Pase_dom"/>
</dbReference>
<proteinExistence type="predicted"/>
<protein>
    <recommendedName>
        <fullName evidence="1">Tyrosine specific protein phosphatases domain-containing protein</fullName>
    </recommendedName>
</protein>
<dbReference type="InterPro" id="IPR016130">
    <property type="entry name" value="Tyr_Pase_AS"/>
</dbReference>
<dbReference type="EMBL" id="BAAAPO010000039">
    <property type="protein sequence ID" value="GAA1800265.1"/>
    <property type="molecule type" value="Genomic_DNA"/>
</dbReference>
<keyword evidence="3" id="KW-1185">Reference proteome</keyword>
<dbReference type="PROSITE" id="PS00383">
    <property type="entry name" value="TYR_PHOSPHATASE_1"/>
    <property type="match status" value="1"/>
</dbReference>